<keyword evidence="2" id="KW-1185">Reference proteome</keyword>
<protein>
    <submittedName>
        <fullName evidence="1">Unnamed protein product</fullName>
    </submittedName>
</protein>
<comment type="caution">
    <text evidence="1">The sequence shown here is derived from an EMBL/GenBank/DDBJ whole genome shotgun (WGS) entry which is preliminary data.</text>
</comment>
<accession>A0ACB5SZ60</accession>
<reference evidence="1" key="1">
    <citation type="submission" date="2023-04" db="EMBL/GenBank/DDBJ databases">
        <title>Ambrosiozyma monospora NBRC 10751.</title>
        <authorList>
            <person name="Ichikawa N."/>
            <person name="Sato H."/>
            <person name="Tonouchi N."/>
        </authorList>
    </citation>
    <scope>NUCLEOTIDE SEQUENCE</scope>
    <source>
        <strain evidence="1">NBRC 10751</strain>
    </source>
</reference>
<proteinExistence type="predicted"/>
<sequence>MTDILQTIQDQLESIPFFQEVMDEWSDYAGEHFNTKNPYEQTLPDGSTKKLKLPANATKKEKKAWKKIQRKAWHHDRCFMGCYPIDCGLGLAPILVILPGIGPILMYAIHARLIQYAVQNFNIDNKSYAKMQANIFFDLLITLPPLLGTFLGWINACSTRNAAIIHTVVTKQLVKRAKYELMLAEQQKNSASSVPGKASSSPSQLPGQSIQSDTPFADPNNNVIYDSSPNHNRSNISGNKGLRYPAKTYQRSGNSHQAQQKAGYRGLA</sequence>
<dbReference type="EMBL" id="BSXS01001396">
    <property type="protein sequence ID" value="GME76064.1"/>
    <property type="molecule type" value="Genomic_DNA"/>
</dbReference>
<dbReference type="Proteomes" id="UP001165064">
    <property type="component" value="Unassembled WGS sequence"/>
</dbReference>
<evidence type="ECO:0000313" key="1">
    <source>
        <dbReference type="EMBL" id="GME76064.1"/>
    </source>
</evidence>
<evidence type="ECO:0000313" key="2">
    <source>
        <dbReference type="Proteomes" id="UP001165064"/>
    </source>
</evidence>
<name>A0ACB5SZ60_AMBMO</name>
<gene>
    <name evidence="1" type="ORF">Amon02_000243000</name>
</gene>
<organism evidence="1 2">
    <name type="scientific">Ambrosiozyma monospora</name>
    <name type="common">Yeast</name>
    <name type="synonym">Endomycopsis monosporus</name>
    <dbReference type="NCBI Taxonomy" id="43982"/>
    <lineage>
        <taxon>Eukaryota</taxon>
        <taxon>Fungi</taxon>
        <taxon>Dikarya</taxon>
        <taxon>Ascomycota</taxon>
        <taxon>Saccharomycotina</taxon>
        <taxon>Pichiomycetes</taxon>
        <taxon>Pichiales</taxon>
        <taxon>Pichiaceae</taxon>
        <taxon>Ambrosiozyma</taxon>
    </lineage>
</organism>